<evidence type="ECO:0000313" key="1">
    <source>
        <dbReference type="EMBL" id="QDQ27546.1"/>
    </source>
</evidence>
<dbReference type="OrthoDB" id="9982265at2"/>
<dbReference type="AlphaFoldDB" id="A0A516SHA8"/>
<keyword evidence="2" id="KW-1185">Reference proteome</keyword>
<dbReference type="KEGG" id="cari:FNU76_14945"/>
<proteinExistence type="predicted"/>
<dbReference type="EMBL" id="CP041730">
    <property type="protein sequence ID" value="QDQ27546.1"/>
    <property type="molecule type" value="Genomic_DNA"/>
</dbReference>
<sequence length="65" mass="7070">MTNNGLALMLGIGLVTFIGSVWSAERRKQCEARVKAARVPHREVSRWEGEGGNVLDIPTARPVPA</sequence>
<dbReference type="RefSeq" id="WP_144278939.1">
    <property type="nucleotide sequence ID" value="NZ_CP041730.1"/>
</dbReference>
<gene>
    <name evidence="1" type="ORF">FNU76_14945</name>
</gene>
<name>A0A516SHA8_9NEIS</name>
<reference evidence="2" key="1">
    <citation type="submission" date="2019-07" db="EMBL/GenBank/DDBJ databases">
        <title>Chitinimonas sp. nov., isolated from Ny-Alesund, arctica soil.</title>
        <authorList>
            <person name="Xu Q."/>
            <person name="Peng F."/>
        </authorList>
    </citation>
    <scope>NUCLEOTIDE SEQUENCE [LARGE SCALE GENOMIC DNA]</scope>
    <source>
        <strain evidence="2">R3-44</strain>
    </source>
</reference>
<dbReference type="Proteomes" id="UP000317550">
    <property type="component" value="Chromosome"/>
</dbReference>
<accession>A0A516SHA8</accession>
<evidence type="ECO:0000313" key="2">
    <source>
        <dbReference type="Proteomes" id="UP000317550"/>
    </source>
</evidence>
<organism evidence="1 2">
    <name type="scientific">Chitinimonas arctica</name>
    <dbReference type="NCBI Taxonomy" id="2594795"/>
    <lineage>
        <taxon>Bacteria</taxon>
        <taxon>Pseudomonadati</taxon>
        <taxon>Pseudomonadota</taxon>
        <taxon>Betaproteobacteria</taxon>
        <taxon>Neisseriales</taxon>
        <taxon>Chitinibacteraceae</taxon>
        <taxon>Chitinimonas</taxon>
    </lineage>
</organism>
<protein>
    <submittedName>
        <fullName evidence="1">Uncharacterized protein</fullName>
    </submittedName>
</protein>